<organism evidence="3 4">
    <name type="scientific">Halteria grandinella</name>
    <dbReference type="NCBI Taxonomy" id="5974"/>
    <lineage>
        <taxon>Eukaryota</taxon>
        <taxon>Sar</taxon>
        <taxon>Alveolata</taxon>
        <taxon>Ciliophora</taxon>
        <taxon>Intramacronucleata</taxon>
        <taxon>Spirotrichea</taxon>
        <taxon>Stichotrichia</taxon>
        <taxon>Sporadotrichida</taxon>
        <taxon>Halteriidae</taxon>
        <taxon>Halteria</taxon>
    </lineage>
</organism>
<dbReference type="PANTHER" id="PTHR44360">
    <property type="entry name" value="DNAJ HOMOLOG SUBFAMILY B MEMBER 9"/>
    <property type="match status" value="1"/>
</dbReference>
<dbReference type="PROSITE" id="PS50076">
    <property type="entry name" value="DNAJ_2"/>
    <property type="match status" value="1"/>
</dbReference>
<dbReference type="InterPro" id="IPR001623">
    <property type="entry name" value="DnaJ_domain"/>
</dbReference>
<dbReference type="InterPro" id="IPR036869">
    <property type="entry name" value="J_dom_sf"/>
</dbReference>
<evidence type="ECO:0000313" key="4">
    <source>
        <dbReference type="Proteomes" id="UP000785679"/>
    </source>
</evidence>
<keyword evidence="4" id="KW-1185">Reference proteome</keyword>
<gene>
    <name evidence="3" type="ORF">FGO68_gene9141</name>
</gene>
<dbReference type="AlphaFoldDB" id="A0A8J8NQL1"/>
<feature type="domain" description="J" evidence="2">
    <location>
        <begin position="80"/>
        <end position="141"/>
    </location>
</feature>
<proteinExistence type="predicted"/>
<dbReference type="SUPFAM" id="SSF46565">
    <property type="entry name" value="Chaperone J-domain"/>
    <property type="match status" value="1"/>
</dbReference>
<accession>A0A8J8NQL1</accession>
<dbReference type="Proteomes" id="UP000785679">
    <property type="component" value="Unassembled WGS sequence"/>
</dbReference>
<dbReference type="CDD" id="cd06257">
    <property type="entry name" value="DnaJ"/>
    <property type="match status" value="1"/>
</dbReference>
<dbReference type="SMART" id="SM00271">
    <property type="entry name" value="DnaJ"/>
    <property type="match status" value="1"/>
</dbReference>
<keyword evidence="1" id="KW-0143">Chaperone</keyword>
<dbReference type="OrthoDB" id="307514at2759"/>
<dbReference type="Gene3D" id="1.10.287.110">
    <property type="entry name" value="DnaJ domain"/>
    <property type="match status" value="1"/>
</dbReference>
<dbReference type="PRINTS" id="PR00625">
    <property type="entry name" value="JDOMAIN"/>
</dbReference>
<sequence length="222" mass="25987">MYIIDDLDCESEADSWANWQRCVVVKEYEAGLWQVPKQRKRQDESRKAKKSNYSSSCLQQVSFCNSSYIYININMEKQISHYEILEIEPYSSLEQVKKAFRELSLKYHPDKCDDILGEKFITITKSYRFLTANKDIYDNLLRQDDVQYYIERATRVDQDENEAIAVIKGEGMLSIEFKCSQCLSKIVHISQEEQPIADMLVECKSCSLLFVITPLLVKQCLR</sequence>
<dbReference type="PANTHER" id="PTHR44360:SF1">
    <property type="entry name" value="DNAJ HOMOLOG SUBFAMILY B MEMBER 9"/>
    <property type="match status" value="1"/>
</dbReference>
<dbReference type="GO" id="GO:0005783">
    <property type="term" value="C:endoplasmic reticulum"/>
    <property type="evidence" value="ECO:0007669"/>
    <property type="project" value="TreeGrafter"/>
</dbReference>
<dbReference type="EMBL" id="RRYP01009571">
    <property type="protein sequence ID" value="TNV78974.1"/>
    <property type="molecule type" value="Genomic_DNA"/>
</dbReference>
<name>A0A8J8NQL1_HALGN</name>
<evidence type="ECO:0000313" key="3">
    <source>
        <dbReference type="EMBL" id="TNV78974.1"/>
    </source>
</evidence>
<reference evidence="3" key="1">
    <citation type="submission" date="2019-06" db="EMBL/GenBank/DDBJ databases">
        <authorList>
            <person name="Zheng W."/>
        </authorList>
    </citation>
    <scope>NUCLEOTIDE SEQUENCE</scope>
    <source>
        <strain evidence="3">QDHG01</strain>
    </source>
</reference>
<dbReference type="GO" id="GO:0051087">
    <property type="term" value="F:protein-folding chaperone binding"/>
    <property type="evidence" value="ECO:0007669"/>
    <property type="project" value="TreeGrafter"/>
</dbReference>
<comment type="caution">
    <text evidence="3">The sequence shown here is derived from an EMBL/GenBank/DDBJ whole genome shotgun (WGS) entry which is preliminary data.</text>
</comment>
<dbReference type="GO" id="GO:0036503">
    <property type="term" value="P:ERAD pathway"/>
    <property type="evidence" value="ECO:0007669"/>
    <property type="project" value="TreeGrafter"/>
</dbReference>
<evidence type="ECO:0000256" key="1">
    <source>
        <dbReference type="ARBA" id="ARBA00023186"/>
    </source>
</evidence>
<dbReference type="GO" id="GO:0051787">
    <property type="term" value="F:misfolded protein binding"/>
    <property type="evidence" value="ECO:0007669"/>
    <property type="project" value="TreeGrafter"/>
</dbReference>
<evidence type="ECO:0000259" key="2">
    <source>
        <dbReference type="PROSITE" id="PS50076"/>
    </source>
</evidence>
<protein>
    <recommendedName>
        <fullName evidence="2">J domain-containing protein</fullName>
    </recommendedName>
</protein>
<dbReference type="Pfam" id="PF00226">
    <property type="entry name" value="DnaJ"/>
    <property type="match status" value="1"/>
</dbReference>
<dbReference type="InterPro" id="IPR051948">
    <property type="entry name" value="Hsp70_co-chaperone_J-domain"/>
</dbReference>